<keyword evidence="2" id="KW-0547">Nucleotide-binding</keyword>
<evidence type="ECO:0000313" key="5">
    <source>
        <dbReference type="EMBL" id="MBB6069484.1"/>
    </source>
</evidence>
<dbReference type="InterPro" id="IPR027417">
    <property type="entry name" value="P-loop_NTPase"/>
</dbReference>
<gene>
    <name evidence="5" type="ORF">HNQ61_001099</name>
</gene>
<dbReference type="EMBL" id="JACHIA010000002">
    <property type="protein sequence ID" value="MBB6069484.1"/>
    <property type="molecule type" value="Genomic_DNA"/>
</dbReference>
<comment type="caution">
    <text evidence="5">The sequence shown here is derived from an EMBL/GenBank/DDBJ whole genome shotgun (WGS) entry which is preliminary data.</text>
</comment>
<dbReference type="SMART" id="SM00382">
    <property type="entry name" value="AAA"/>
    <property type="match status" value="1"/>
</dbReference>
<dbReference type="InterPro" id="IPR025302">
    <property type="entry name" value="DrrA1/2-like_C"/>
</dbReference>
<dbReference type="InterPro" id="IPR050763">
    <property type="entry name" value="ABC_transporter_ATP-binding"/>
</dbReference>
<evidence type="ECO:0000256" key="2">
    <source>
        <dbReference type="ARBA" id="ARBA00022741"/>
    </source>
</evidence>
<dbReference type="PANTHER" id="PTHR42711">
    <property type="entry name" value="ABC TRANSPORTER ATP-BINDING PROTEIN"/>
    <property type="match status" value="1"/>
</dbReference>
<sequence>MSHALLLDGVSKSYAGHAAVRQLSLAVPRGTIYGILGPNGAGKSTTLRMVMNIIMRDSGTVSLLGSDPERDNSVLQRVGYLPEERGLYKKMTVLDVITFFAGLKGVPTARAKSEGGRWLERMGLADWRNARVETLSKGMQQKVQFITTVVHAPDLLILDEPHSGLDPVNQEVLRDTILQARDEGRTVIFSTHSMESAEQMCEHVCIIAGGQKVLDGNLREVRRGHRGNRYAIAFDEPSDAADRFMATWPGFDGVQKTREGWSAELRPGADPRALLAAANGLDVALSHFEHIQPTLHEIFVEKVGDAARPRRREEATHA</sequence>
<dbReference type="PROSITE" id="PS00211">
    <property type="entry name" value="ABC_TRANSPORTER_1"/>
    <property type="match status" value="1"/>
</dbReference>
<dbReference type="GO" id="GO:0005524">
    <property type="term" value="F:ATP binding"/>
    <property type="evidence" value="ECO:0007669"/>
    <property type="project" value="UniProtKB-KW"/>
</dbReference>
<dbReference type="RefSeq" id="WP_170037541.1">
    <property type="nucleotide sequence ID" value="NZ_JABDTL010000002.1"/>
</dbReference>
<organism evidence="5 6">
    <name type="scientific">Longimicrobium terrae</name>
    <dbReference type="NCBI Taxonomy" id="1639882"/>
    <lineage>
        <taxon>Bacteria</taxon>
        <taxon>Pseudomonadati</taxon>
        <taxon>Gemmatimonadota</taxon>
        <taxon>Longimicrobiia</taxon>
        <taxon>Longimicrobiales</taxon>
        <taxon>Longimicrobiaceae</taxon>
        <taxon>Longimicrobium</taxon>
    </lineage>
</organism>
<keyword evidence="6" id="KW-1185">Reference proteome</keyword>
<dbReference type="PANTHER" id="PTHR42711:SF16">
    <property type="entry name" value="ABC TRANSPORTER ATP-BINDING PROTEIN"/>
    <property type="match status" value="1"/>
</dbReference>
<evidence type="ECO:0000256" key="3">
    <source>
        <dbReference type="ARBA" id="ARBA00022840"/>
    </source>
</evidence>
<dbReference type="Gene3D" id="3.40.50.300">
    <property type="entry name" value="P-loop containing nucleotide triphosphate hydrolases"/>
    <property type="match status" value="1"/>
</dbReference>
<evidence type="ECO:0000313" key="6">
    <source>
        <dbReference type="Proteomes" id="UP000582837"/>
    </source>
</evidence>
<dbReference type="Pfam" id="PF13732">
    <property type="entry name" value="DrrA1-3_C"/>
    <property type="match status" value="1"/>
</dbReference>
<feature type="domain" description="ABC transporter" evidence="4">
    <location>
        <begin position="5"/>
        <end position="234"/>
    </location>
</feature>
<name>A0A841GVK6_9BACT</name>
<dbReference type="InterPro" id="IPR003593">
    <property type="entry name" value="AAA+_ATPase"/>
</dbReference>
<reference evidence="5 6" key="1">
    <citation type="submission" date="2020-08" db="EMBL/GenBank/DDBJ databases">
        <title>Genomic Encyclopedia of Type Strains, Phase IV (KMG-IV): sequencing the most valuable type-strain genomes for metagenomic binning, comparative biology and taxonomic classification.</title>
        <authorList>
            <person name="Goeker M."/>
        </authorList>
    </citation>
    <scope>NUCLEOTIDE SEQUENCE [LARGE SCALE GENOMIC DNA]</scope>
    <source>
        <strain evidence="5 6">DSM 29007</strain>
    </source>
</reference>
<dbReference type="InterPro" id="IPR017871">
    <property type="entry name" value="ABC_transporter-like_CS"/>
</dbReference>
<dbReference type="InterPro" id="IPR003439">
    <property type="entry name" value="ABC_transporter-like_ATP-bd"/>
</dbReference>
<dbReference type="SUPFAM" id="SSF52540">
    <property type="entry name" value="P-loop containing nucleoside triphosphate hydrolases"/>
    <property type="match status" value="1"/>
</dbReference>
<keyword evidence="3 5" id="KW-0067">ATP-binding</keyword>
<dbReference type="GO" id="GO:0016887">
    <property type="term" value="F:ATP hydrolysis activity"/>
    <property type="evidence" value="ECO:0007669"/>
    <property type="project" value="InterPro"/>
</dbReference>
<evidence type="ECO:0000259" key="4">
    <source>
        <dbReference type="PROSITE" id="PS50893"/>
    </source>
</evidence>
<dbReference type="Proteomes" id="UP000582837">
    <property type="component" value="Unassembled WGS sequence"/>
</dbReference>
<dbReference type="PROSITE" id="PS50893">
    <property type="entry name" value="ABC_TRANSPORTER_2"/>
    <property type="match status" value="1"/>
</dbReference>
<protein>
    <submittedName>
        <fullName evidence="5">ABC-2 type transport system ATP-binding protein</fullName>
    </submittedName>
</protein>
<keyword evidence="1" id="KW-0813">Transport</keyword>
<dbReference type="Pfam" id="PF00005">
    <property type="entry name" value="ABC_tran"/>
    <property type="match status" value="1"/>
</dbReference>
<evidence type="ECO:0000256" key="1">
    <source>
        <dbReference type="ARBA" id="ARBA00022448"/>
    </source>
</evidence>
<accession>A0A841GVK6</accession>
<dbReference type="AlphaFoldDB" id="A0A841GVK6"/>
<proteinExistence type="predicted"/>